<dbReference type="InterPro" id="IPR021958">
    <property type="entry name" value="DUF3575"/>
</dbReference>
<keyword evidence="2" id="KW-1185">Reference proteome</keyword>
<evidence type="ECO:0000313" key="2">
    <source>
        <dbReference type="Proteomes" id="UP000501780"/>
    </source>
</evidence>
<proteinExistence type="predicted"/>
<reference evidence="1 2" key="1">
    <citation type="submission" date="2020-03" db="EMBL/GenBank/DDBJ databases">
        <title>Genomic analysis of Bacteroides faecium CBA7301.</title>
        <authorList>
            <person name="Kim J."/>
            <person name="Roh S.W."/>
        </authorList>
    </citation>
    <scope>NUCLEOTIDE SEQUENCE [LARGE SCALE GENOMIC DNA]</scope>
    <source>
        <strain evidence="1 2">CBA7301</strain>
    </source>
</reference>
<dbReference type="Proteomes" id="UP000501780">
    <property type="component" value="Chromosome"/>
</dbReference>
<sequence length="187" mass="21574">MKMTFKHIEKTGCIFLFFFFLFLFCPRQGKAQFYSVQTNTLEWAMGTVNIEGSMLIKPRWTLHLQVACNPWTLPENKKIKHWLVEPGARYWLWQSYVGRFIGAYAIATRYNMGWKKNRFDGTGFGLGVSYGHAWLIGKRWNLEAEAGIGAVMVNRKQYEGGCCGDYKSQGTYLRPAPKLALNVAYLF</sequence>
<dbReference type="SUPFAM" id="SSF103515">
    <property type="entry name" value="Autotransporter"/>
    <property type="match status" value="1"/>
</dbReference>
<name>A0A6H0KNM0_9BACE</name>
<dbReference type="InterPro" id="IPR036709">
    <property type="entry name" value="Autotransporte_beta_dom_sf"/>
</dbReference>
<protein>
    <submittedName>
        <fullName evidence="1">DUF3575 domain-containing protein</fullName>
    </submittedName>
</protein>
<organism evidence="1 2">
    <name type="scientific">Bacteroides faecium</name>
    <dbReference type="NCBI Taxonomy" id="2715212"/>
    <lineage>
        <taxon>Bacteria</taxon>
        <taxon>Pseudomonadati</taxon>
        <taxon>Bacteroidota</taxon>
        <taxon>Bacteroidia</taxon>
        <taxon>Bacteroidales</taxon>
        <taxon>Bacteroidaceae</taxon>
        <taxon>Bacteroides</taxon>
    </lineage>
</organism>
<dbReference type="AlphaFoldDB" id="A0A6H0KNM0"/>
<dbReference type="EMBL" id="CP050831">
    <property type="protein sequence ID" value="QIU94875.1"/>
    <property type="molecule type" value="Genomic_DNA"/>
</dbReference>
<dbReference type="Pfam" id="PF12099">
    <property type="entry name" value="DUF3575"/>
    <property type="match status" value="1"/>
</dbReference>
<evidence type="ECO:0000313" key="1">
    <source>
        <dbReference type="EMBL" id="QIU94875.1"/>
    </source>
</evidence>
<dbReference type="KEGG" id="bfc:BacF7301_12285"/>
<gene>
    <name evidence="1" type="ORF">BacF7301_12285</name>
</gene>
<dbReference type="RefSeq" id="WP_167963177.1">
    <property type="nucleotide sequence ID" value="NZ_CP050831.1"/>
</dbReference>
<accession>A0A6H0KNM0</accession>